<keyword evidence="2" id="KW-1185">Reference proteome</keyword>
<comment type="caution">
    <text evidence="1">The sequence shown here is derived from an EMBL/GenBank/DDBJ whole genome shotgun (WGS) entry which is preliminary data.</text>
</comment>
<accession>A0A090T7U1</accession>
<evidence type="ECO:0000313" key="1">
    <source>
        <dbReference type="EMBL" id="GAL35318.1"/>
    </source>
</evidence>
<sequence length="44" mass="4814">MFRSSDDAGNQWGTLSRSRKADDFAQFAEIAAEVSNHKTLGNLA</sequence>
<protein>
    <submittedName>
        <fullName evidence="1">Uncharacterized protein</fullName>
    </submittedName>
</protein>
<proteinExistence type="predicted"/>
<name>A0A090T7U1_9VIBR</name>
<organism evidence="1 2">
    <name type="scientific">Vibrio maritimus</name>
    <dbReference type="NCBI Taxonomy" id="990268"/>
    <lineage>
        <taxon>Bacteria</taxon>
        <taxon>Pseudomonadati</taxon>
        <taxon>Pseudomonadota</taxon>
        <taxon>Gammaproteobacteria</taxon>
        <taxon>Vibrionales</taxon>
        <taxon>Vibrionaceae</taxon>
        <taxon>Vibrio</taxon>
    </lineage>
</organism>
<dbReference type="AlphaFoldDB" id="A0A090T7U1"/>
<evidence type="ECO:0000313" key="2">
    <source>
        <dbReference type="Proteomes" id="UP000029224"/>
    </source>
</evidence>
<gene>
    <name evidence="1" type="ORF">JCM19240_3688</name>
</gene>
<dbReference type="Proteomes" id="UP000029224">
    <property type="component" value="Unassembled WGS sequence"/>
</dbReference>
<reference evidence="1 2" key="2">
    <citation type="submission" date="2014-09" db="EMBL/GenBank/DDBJ databases">
        <authorList>
            <consortium name="NBRP consortium"/>
            <person name="Sawabe T."/>
            <person name="Meirelles P."/>
            <person name="Nakanishi M."/>
            <person name="Sayaka M."/>
            <person name="Hattori M."/>
            <person name="Ohkuma M."/>
        </authorList>
    </citation>
    <scope>NUCLEOTIDE SEQUENCE [LARGE SCALE GENOMIC DNA]</scope>
    <source>
        <strain evidence="1 2">JCM 19240</strain>
    </source>
</reference>
<reference evidence="1 2" key="1">
    <citation type="submission" date="2014-09" db="EMBL/GenBank/DDBJ databases">
        <title>Vibrio maritimus JCM 19240. (C210) whole genome shotgun sequence.</title>
        <authorList>
            <person name="Sawabe T."/>
            <person name="Meirelles P."/>
            <person name="Nakanishi M."/>
            <person name="Sayaka M."/>
            <person name="Hattori M."/>
            <person name="Ohkuma M."/>
        </authorList>
    </citation>
    <scope>NUCLEOTIDE SEQUENCE [LARGE SCALE GENOMIC DNA]</scope>
    <source>
        <strain evidence="1 2">JCM 19240</strain>
    </source>
</reference>
<dbReference type="EMBL" id="BBMT01000006">
    <property type="protein sequence ID" value="GAL35318.1"/>
    <property type="molecule type" value="Genomic_DNA"/>
</dbReference>